<comment type="caution">
    <text evidence="2">The sequence shown here is derived from an EMBL/GenBank/DDBJ whole genome shotgun (WGS) entry which is preliminary data.</text>
</comment>
<dbReference type="Proteomes" id="UP001595645">
    <property type="component" value="Unassembled WGS sequence"/>
</dbReference>
<protein>
    <submittedName>
        <fullName evidence="2">Transposase</fullName>
    </submittedName>
</protein>
<keyword evidence="3" id="KW-1185">Reference proteome</keyword>
<dbReference type="PANTHER" id="PTHR46637">
    <property type="entry name" value="TIS1421-TRANSPOSASE PROTEIN A"/>
    <property type="match status" value="1"/>
</dbReference>
<feature type="domain" description="Insertion element IS402-like" evidence="1">
    <location>
        <begin position="1"/>
        <end position="73"/>
    </location>
</feature>
<dbReference type="RefSeq" id="WP_378247464.1">
    <property type="nucleotide sequence ID" value="NZ_JBHRWK010000155.1"/>
</dbReference>
<dbReference type="Pfam" id="PF13340">
    <property type="entry name" value="DUF4096"/>
    <property type="match status" value="1"/>
</dbReference>
<gene>
    <name evidence="2" type="ORF">ACFOSH_43170</name>
</gene>
<reference evidence="3" key="1">
    <citation type="journal article" date="2019" name="Int. J. Syst. Evol. Microbiol.">
        <title>The Global Catalogue of Microorganisms (GCM) 10K type strain sequencing project: providing services to taxonomists for standard genome sequencing and annotation.</title>
        <authorList>
            <consortium name="The Broad Institute Genomics Platform"/>
            <consortium name="The Broad Institute Genome Sequencing Center for Infectious Disease"/>
            <person name="Wu L."/>
            <person name="Ma J."/>
        </authorList>
    </citation>
    <scope>NUCLEOTIDE SEQUENCE [LARGE SCALE GENOMIC DNA]</scope>
    <source>
        <strain evidence="3">CGMCC 4.7676</strain>
    </source>
</reference>
<evidence type="ECO:0000259" key="1">
    <source>
        <dbReference type="Pfam" id="PF13340"/>
    </source>
</evidence>
<dbReference type="PANTHER" id="PTHR46637:SF1">
    <property type="entry name" value="BLL5188 PROTEIN"/>
    <property type="match status" value="1"/>
</dbReference>
<organism evidence="2 3">
    <name type="scientific">Amycolatopsis speibonae</name>
    <dbReference type="NCBI Taxonomy" id="1450224"/>
    <lineage>
        <taxon>Bacteria</taxon>
        <taxon>Bacillati</taxon>
        <taxon>Actinomycetota</taxon>
        <taxon>Actinomycetes</taxon>
        <taxon>Pseudonocardiales</taxon>
        <taxon>Pseudonocardiaceae</taxon>
        <taxon>Amycolatopsis</taxon>
    </lineage>
</organism>
<sequence length="104" mass="12406">MTDGEWLRPESLLPDRTPRRGGRWIDHRLMIGTVLWRTRTGSPWRDLPECYGNWKTAYYRDRRWAIDGAWVSILDELRQGLTLTHSCHIFLDRQITAFRLGLDH</sequence>
<evidence type="ECO:0000313" key="2">
    <source>
        <dbReference type="EMBL" id="MFC3456266.1"/>
    </source>
</evidence>
<name>A0ABV7PAV8_9PSEU</name>
<accession>A0ABV7PAV8</accession>
<dbReference type="InterPro" id="IPR052909">
    <property type="entry name" value="Transposase_6_like"/>
</dbReference>
<evidence type="ECO:0000313" key="3">
    <source>
        <dbReference type="Proteomes" id="UP001595645"/>
    </source>
</evidence>
<dbReference type="InterPro" id="IPR025161">
    <property type="entry name" value="IS402-like_dom"/>
</dbReference>
<dbReference type="EMBL" id="JBHRWK010000155">
    <property type="protein sequence ID" value="MFC3456266.1"/>
    <property type="molecule type" value="Genomic_DNA"/>
</dbReference>
<proteinExistence type="predicted"/>